<protein>
    <submittedName>
        <fullName evidence="7">RNA polymerase sigma-70 factor, ECF subfamily</fullName>
    </submittedName>
</protein>
<dbReference type="AlphaFoldDB" id="A0A1M6B1P6"/>
<evidence type="ECO:0000313" key="8">
    <source>
        <dbReference type="Proteomes" id="UP000184442"/>
    </source>
</evidence>
<dbReference type="EMBL" id="FQZS01000003">
    <property type="protein sequence ID" value="SHI42413.1"/>
    <property type="molecule type" value="Genomic_DNA"/>
</dbReference>
<name>A0A1M6B1P6_9FIRM</name>
<dbReference type="RefSeq" id="WP_073023600.1">
    <property type="nucleotide sequence ID" value="NZ_FQZS01000003.1"/>
</dbReference>
<dbReference type="InterPro" id="IPR007627">
    <property type="entry name" value="RNA_pol_sigma70_r2"/>
</dbReference>
<dbReference type="InterPro" id="IPR013324">
    <property type="entry name" value="RNA_pol_sigma_r3/r4-like"/>
</dbReference>
<evidence type="ECO:0000256" key="3">
    <source>
        <dbReference type="ARBA" id="ARBA00023082"/>
    </source>
</evidence>
<dbReference type="OrthoDB" id="9789355at2"/>
<dbReference type="STRING" id="1122184.SAMN02745176_00217"/>
<dbReference type="CDD" id="cd06171">
    <property type="entry name" value="Sigma70_r4"/>
    <property type="match status" value="1"/>
</dbReference>
<evidence type="ECO:0000256" key="2">
    <source>
        <dbReference type="ARBA" id="ARBA00023015"/>
    </source>
</evidence>
<dbReference type="NCBIfam" id="TIGR02937">
    <property type="entry name" value="sigma70-ECF"/>
    <property type="match status" value="1"/>
</dbReference>
<dbReference type="GO" id="GO:0016987">
    <property type="term" value="F:sigma factor activity"/>
    <property type="evidence" value="ECO:0007669"/>
    <property type="project" value="UniProtKB-KW"/>
</dbReference>
<dbReference type="PANTHER" id="PTHR43133">
    <property type="entry name" value="RNA POLYMERASE ECF-TYPE SIGMA FACTO"/>
    <property type="match status" value="1"/>
</dbReference>
<dbReference type="Proteomes" id="UP000184442">
    <property type="component" value="Unassembled WGS sequence"/>
</dbReference>
<keyword evidence="3" id="KW-0731">Sigma factor</keyword>
<proteinExistence type="inferred from homology"/>
<dbReference type="SUPFAM" id="SSF88946">
    <property type="entry name" value="Sigma2 domain of RNA polymerase sigma factors"/>
    <property type="match status" value="1"/>
</dbReference>
<feature type="domain" description="RNA polymerase sigma-70 region 2" evidence="5">
    <location>
        <begin position="22"/>
        <end position="90"/>
    </location>
</feature>
<evidence type="ECO:0000313" key="7">
    <source>
        <dbReference type="EMBL" id="SHI42413.1"/>
    </source>
</evidence>
<sequence length="185" mass="21460">MLYIYLSIIESSEDKSKFEQIYMNYRQTMYYVANSILKDEHLAEDAVHQAFLRIIENLDKINDIKCPKTKGFVVIIVERMAIDIYRKRKRQYAIPFDEVISGIGEMAAEGDKSLEEIGNSSIAEAIAMLPINYSTVIKLKYSHGYTDKEIAKILSISEENVRKRITRGKKKLANILEEMRIDMHE</sequence>
<dbReference type="PANTHER" id="PTHR43133:SF60">
    <property type="entry name" value="RNA POLYMERASE SIGMA FACTOR SIGV"/>
    <property type="match status" value="1"/>
</dbReference>
<comment type="similarity">
    <text evidence="1">Belongs to the sigma-70 factor family. ECF subfamily.</text>
</comment>
<feature type="domain" description="RNA polymerase sigma factor 70 region 4 type 2" evidence="6">
    <location>
        <begin position="122"/>
        <end position="172"/>
    </location>
</feature>
<dbReference type="Pfam" id="PF04542">
    <property type="entry name" value="Sigma70_r2"/>
    <property type="match status" value="1"/>
</dbReference>
<evidence type="ECO:0000259" key="5">
    <source>
        <dbReference type="Pfam" id="PF04542"/>
    </source>
</evidence>
<dbReference type="GO" id="GO:0006352">
    <property type="term" value="P:DNA-templated transcription initiation"/>
    <property type="evidence" value="ECO:0007669"/>
    <property type="project" value="InterPro"/>
</dbReference>
<keyword evidence="8" id="KW-1185">Reference proteome</keyword>
<accession>A0A1M6B1P6</accession>
<reference evidence="7 8" key="1">
    <citation type="submission" date="2016-11" db="EMBL/GenBank/DDBJ databases">
        <authorList>
            <person name="Jaros S."/>
            <person name="Januszkiewicz K."/>
            <person name="Wedrychowicz H."/>
        </authorList>
    </citation>
    <scope>NUCLEOTIDE SEQUENCE [LARGE SCALE GENOMIC DNA]</scope>
    <source>
        <strain evidence="7 8">DSM 19022</strain>
    </source>
</reference>
<dbReference type="InterPro" id="IPR014284">
    <property type="entry name" value="RNA_pol_sigma-70_dom"/>
</dbReference>
<dbReference type="Gene3D" id="1.10.1740.10">
    <property type="match status" value="1"/>
</dbReference>
<keyword evidence="2" id="KW-0805">Transcription regulation</keyword>
<dbReference type="GO" id="GO:0003677">
    <property type="term" value="F:DNA binding"/>
    <property type="evidence" value="ECO:0007669"/>
    <property type="project" value="InterPro"/>
</dbReference>
<dbReference type="InterPro" id="IPR013325">
    <property type="entry name" value="RNA_pol_sigma_r2"/>
</dbReference>
<dbReference type="InterPro" id="IPR036388">
    <property type="entry name" value="WH-like_DNA-bd_sf"/>
</dbReference>
<organism evidence="7 8">
    <name type="scientific">Lutispora thermophila DSM 19022</name>
    <dbReference type="NCBI Taxonomy" id="1122184"/>
    <lineage>
        <taxon>Bacteria</taxon>
        <taxon>Bacillati</taxon>
        <taxon>Bacillota</taxon>
        <taxon>Clostridia</taxon>
        <taxon>Lutisporales</taxon>
        <taxon>Lutisporaceae</taxon>
        <taxon>Lutispora</taxon>
    </lineage>
</organism>
<dbReference type="Pfam" id="PF08281">
    <property type="entry name" value="Sigma70_r4_2"/>
    <property type="match status" value="1"/>
</dbReference>
<evidence type="ECO:0000256" key="4">
    <source>
        <dbReference type="ARBA" id="ARBA00023163"/>
    </source>
</evidence>
<evidence type="ECO:0000259" key="6">
    <source>
        <dbReference type="Pfam" id="PF08281"/>
    </source>
</evidence>
<dbReference type="SUPFAM" id="SSF88659">
    <property type="entry name" value="Sigma3 and sigma4 domains of RNA polymerase sigma factors"/>
    <property type="match status" value="1"/>
</dbReference>
<dbReference type="InterPro" id="IPR039425">
    <property type="entry name" value="RNA_pol_sigma-70-like"/>
</dbReference>
<dbReference type="InterPro" id="IPR013249">
    <property type="entry name" value="RNA_pol_sigma70_r4_t2"/>
</dbReference>
<dbReference type="Gene3D" id="1.10.10.10">
    <property type="entry name" value="Winged helix-like DNA-binding domain superfamily/Winged helix DNA-binding domain"/>
    <property type="match status" value="1"/>
</dbReference>
<evidence type="ECO:0000256" key="1">
    <source>
        <dbReference type="ARBA" id="ARBA00010641"/>
    </source>
</evidence>
<gene>
    <name evidence="7" type="ORF">SAMN02745176_00217</name>
</gene>
<keyword evidence="4" id="KW-0804">Transcription</keyword>